<feature type="transmembrane region" description="Helical" evidence="1">
    <location>
        <begin position="39"/>
        <end position="60"/>
    </location>
</feature>
<name>A0A0J6CUB7_9BACL</name>
<protein>
    <submittedName>
        <fullName evidence="2">Uncharacterized protein</fullName>
    </submittedName>
</protein>
<dbReference type="AlphaFoldDB" id="A0A0J6CUB7"/>
<proteinExistence type="predicted"/>
<feature type="transmembrane region" description="Helical" evidence="1">
    <location>
        <begin position="9"/>
        <end position="27"/>
    </location>
</feature>
<keyword evidence="3" id="KW-1185">Reference proteome</keyword>
<dbReference type="EMBL" id="LELK01000004">
    <property type="protein sequence ID" value="KMM36788.1"/>
    <property type="molecule type" value="Genomic_DNA"/>
</dbReference>
<evidence type="ECO:0000313" key="2">
    <source>
        <dbReference type="EMBL" id="KMM36788.1"/>
    </source>
</evidence>
<dbReference type="Proteomes" id="UP000035996">
    <property type="component" value="Unassembled WGS sequence"/>
</dbReference>
<gene>
    <name evidence="2" type="ORF">AB986_12725</name>
</gene>
<evidence type="ECO:0000256" key="1">
    <source>
        <dbReference type="SAM" id="Phobius"/>
    </source>
</evidence>
<comment type="caution">
    <text evidence="2">The sequence shown here is derived from an EMBL/GenBank/DDBJ whole genome shotgun (WGS) entry which is preliminary data.</text>
</comment>
<evidence type="ECO:0000313" key="3">
    <source>
        <dbReference type="Proteomes" id="UP000035996"/>
    </source>
</evidence>
<reference evidence="2" key="1">
    <citation type="submission" date="2015-06" db="EMBL/GenBank/DDBJ databases">
        <authorList>
            <person name="Liu B."/>
            <person name="Wang J."/>
            <person name="Zhu Y."/>
            <person name="Liu G."/>
            <person name="Chen Q."/>
            <person name="Zheng C."/>
            <person name="Che J."/>
            <person name="Ge C."/>
            <person name="Shi H."/>
            <person name="Pan Z."/>
            <person name="Liu X."/>
        </authorList>
    </citation>
    <scope>NUCLEOTIDE SEQUENCE [LARGE SCALE GENOMIC DNA]</scope>
    <source>
        <strain evidence="2">DSM 16346</strain>
    </source>
</reference>
<sequence>MKKQWISQLVISISLILIILSQIGFGANWSELSSLRQGIYIALICIWALHLITFVTATVFSNKAKAN</sequence>
<keyword evidence="1" id="KW-0812">Transmembrane</keyword>
<organism evidence="2 3">
    <name type="scientific">Guptibacillus hwajinpoensis</name>
    <dbReference type="NCBI Taxonomy" id="208199"/>
    <lineage>
        <taxon>Bacteria</taxon>
        <taxon>Bacillati</taxon>
        <taxon>Bacillota</taxon>
        <taxon>Bacilli</taxon>
        <taxon>Bacillales</taxon>
        <taxon>Guptibacillaceae</taxon>
        <taxon>Guptibacillus</taxon>
    </lineage>
</organism>
<keyword evidence="1" id="KW-0472">Membrane</keyword>
<keyword evidence="1" id="KW-1133">Transmembrane helix</keyword>
<accession>A0A0J6CUB7</accession>